<sequence length="71" mass="8063">MIRLVIERRKLGWSQSELARRIGANPVSISRIERGKEPPYPLRSQRIADALGWEGDPAELFEDVTDDETNG</sequence>
<dbReference type="PROSITE" id="PS50943">
    <property type="entry name" value="HTH_CROC1"/>
    <property type="match status" value="1"/>
</dbReference>
<evidence type="ECO:0000313" key="2">
    <source>
        <dbReference type="EMBL" id="ACV23651.1"/>
    </source>
</evidence>
<organism evidence="2 3">
    <name type="scientific">Slackia heliotrinireducens (strain ATCC 29202 / DSM 20476 / NCTC 11029 / RHS 1)</name>
    <name type="common">Peptococcus heliotrinreducens</name>
    <dbReference type="NCBI Taxonomy" id="471855"/>
    <lineage>
        <taxon>Bacteria</taxon>
        <taxon>Bacillati</taxon>
        <taxon>Actinomycetota</taxon>
        <taxon>Coriobacteriia</taxon>
        <taxon>Eggerthellales</taxon>
        <taxon>Eggerthellaceae</taxon>
        <taxon>Slackia</taxon>
    </lineage>
</organism>
<dbReference type="STRING" id="471855.Shel_26490"/>
<dbReference type="Pfam" id="PF01381">
    <property type="entry name" value="HTH_3"/>
    <property type="match status" value="1"/>
</dbReference>
<dbReference type="EMBL" id="CP001684">
    <property type="protein sequence ID" value="ACV23651.1"/>
    <property type="molecule type" value="Genomic_DNA"/>
</dbReference>
<dbReference type="KEGG" id="shi:Shel_26490"/>
<dbReference type="HOGENOM" id="CLU_202625_0_0_11"/>
<keyword evidence="3" id="KW-1185">Reference proteome</keyword>
<dbReference type="Proteomes" id="UP000002026">
    <property type="component" value="Chromosome"/>
</dbReference>
<accession>C7N3C8</accession>
<feature type="domain" description="HTH cro/C1-type" evidence="1">
    <location>
        <begin position="4"/>
        <end position="60"/>
    </location>
</feature>
<dbReference type="eggNOG" id="COG1476">
    <property type="taxonomic scope" value="Bacteria"/>
</dbReference>
<evidence type="ECO:0000313" key="3">
    <source>
        <dbReference type="Proteomes" id="UP000002026"/>
    </source>
</evidence>
<dbReference type="AlphaFoldDB" id="C7N3C8"/>
<evidence type="ECO:0000259" key="1">
    <source>
        <dbReference type="PROSITE" id="PS50943"/>
    </source>
</evidence>
<dbReference type="Gene3D" id="1.10.260.40">
    <property type="entry name" value="lambda repressor-like DNA-binding domains"/>
    <property type="match status" value="1"/>
</dbReference>
<dbReference type="GO" id="GO:0003677">
    <property type="term" value="F:DNA binding"/>
    <property type="evidence" value="ECO:0007669"/>
    <property type="project" value="InterPro"/>
</dbReference>
<dbReference type="SMART" id="SM00530">
    <property type="entry name" value="HTH_XRE"/>
    <property type="match status" value="1"/>
</dbReference>
<reference evidence="2 3" key="1">
    <citation type="journal article" date="2009" name="Stand. Genomic Sci.">
        <title>Complete genome sequence of Slackia heliotrinireducens type strain (RHS 1).</title>
        <authorList>
            <person name="Pukall R."/>
            <person name="Lapidus A."/>
            <person name="Nolan M."/>
            <person name="Copeland A."/>
            <person name="Glavina Del Rio T."/>
            <person name="Lucas S."/>
            <person name="Chen F."/>
            <person name="Tice H."/>
            <person name="Cheng J.F."/>
            <person name="Chertkov O."/>
            <person name="Bruce D."/>
            <person name="Goodwin L."/>
            <person name="Kuske C."/>
            <person name="Brettin T."/>
            <person name="Detter J.C."/>
            <person name="Han C."/>
            <person name="Pitluck S."/>
            <person name="Pati A."/>
            <person name="Mavrommatis K."/>
            <person name="Ivanova N."/>
            <person name="Ovchinnikova G."/>
            <person name="Chen A."/>
            <person name="Palaniappan K."/>
            <person name="Schneider S."/>
            <person name="Rohde M."/>
            <person name="Chain P."/>
            <person name="D'haeseleer P."/>
            <person name="Goker M."/>
            <person name="Bristow J."/>
            <person name="Eisen J.A."/>
            <person name="Markowitz V."/>
            <person name="Kyrpides N.C."/>
            <person name="Klenk H.P."/>
            <person name="Hugenholtz P."/>
        </authorList>
    </citation>
    <scope>NUCLEOTIDE SEQUENCE [LARGE SCALE GENOMIC DNA]</scope>
    <source>
        <strain evidence="3">ATCC 29202 / DSM 20476 / NCTC 11029 / RHS 1</strain>
    </source>
</reference>
<gene>
    <name evidence="2" type="ordered locus">Shel_26490</name>
</gene>
<dbReference type="SUPFAM" id="SSF47413">
    <property type="entry name" value="lambda repressor-like DNA-binding domains"/>
    <property type="match status" value="1"/>
</dbReference>
<name>C7N3C8_SLAHD</name>
<dbReference type="InterPro" id="IPR010982">
    <property type="entry name" value="Lambda_DNA-bd_dom_sf"/>
</dbReference>
<dbReference type="CDD" id="cd00093">
    <property type="entry name" value="HTH_XRE"/>
    <property type="match status" value="1"/>
</dbReference>
<protein>
    <submittedName>
        <fullName evidence="2">Helix-turn-helix protein</fullName>
    </submittedName>
</protein>
<proteinExistence type="predicted"/>
<dbReference type="InterPro" id="IPR001387">
    <property type="entry name" value="Cro/C1-type_HTH"/>
</dbReference>
<dbReference type="RefSeq" id="WP_012799749.1">
    <property type="nucleotide sequence ID" value="NC_013165.1"/>
</dbReference>